<evidence type="ECO:0000313" key="3">
    <source>
        <dbReference type="Proteomes" id="UP000294480"/>
    </source>
</evidence>
<dbReference type="AlphaFoldDB" id="A0A4R6Y1A3"/>
<feature type="domain" description="YchJ-like middle NTF2-like" evidence="1">
    <location>
        <begin position="1"/>
        <end position="89"/>
    </location>
</feature>
<dbReference type="SUPFAM" id="SSF54427">
    <property type="entry name" value="NTF2-like"/>
    <property type="match status" value="1"/>
</dbReference>
<gene>
    <name evidence="2" type="ORF">DFR44_1266</name>
</gene>
<dbReference type="InterPro" id="IPR032710">
    <property type="entry name" value="NTF2-like_dom_sf"/>
</dbReference>
<proteinExistence type="predicted"/>
<protein>
    <submittedName>
        <fullName evidence="2">SEC-C motif-containing protein</fullName>
    </submittedName>
</protein>
<evidence type="ECO:0000259" key="1">
    <source>
        <dbReference type="Pfam" id="PF17775"/>
    </source>
</evidence>
<dbReference type="Proteomes" id="UP000294480">
    <property type="component" value="Unassembled WGS sequence"/>
</dbReference>
<name>A0A4R6Y1A3_9BURK</name>
<dbReference type="Gene3D" id="3.10.450.50">
    <property type="match status" value="1"/>
</dbReference>
<sequence>MRSRYSAYVLANEAYLRQTWHVSTRPNESIIQAEPVKWLGLEVLKHEHASGNKAQVEFVARYKIQGRAHRMHEVSDFVRENGLWFYVSGDVN</sequence>
<comment type="caution">
    <text evidence="2">The sequence shown here is derived from an EMBL/GenBank/DDBJ whole genome shotgun (WGS) entry which is preliminary data.</text>
</comment>
<organism evidence="2 3">
    <name type="scientific">Hydromonas duriensis</name>
    <dbReference type="NCBI Taxonomy" id="1527608"/>
    <lineage>
        <taxon>Bacteria</taxon>
        <taxon>Pseudomonadati</taxon>
        <taxon>Pseudomonadota</taxon>
        <taxon>Betaproteobacteria</taxon>
        <taxon>Burkholderiales</taxon>
        <taxon>Burkholderiaceae</taxon>
        <taxon>Hydromonas</taxon>
    </lineage>
</organism>
<dbReference type="Pfam" id="PF17775">
    <property type="entry name" value="YchJ_M-like"/>
    <property type="match status" value="1"/>
</dbReference>
<reference evidence="2 3" key="1">
    <citation type="submission" date="2019-03" db="EMBL/GenBank/DDBJ databases">
        <title>Genomic Encyclopedia of Type Strains, Phase IV (KMG-IV): sequencing the most valuable type-strain genomes for metagenomic binning, comparative biology and taxonomic classification.</title>
        <authorList>
            <person name="Goeker M."/>
        </authorList>
    </citation>
    <scope>NUCLEOTIDE SEQUENCE [LARGE SCALE GENOMIC DNA]</scope>
    <source>
        <strain evidence="2 3">DSM 102852</strain>
    </source>
</reference>
<keyword evidence="3" id="KW-1185">Reference proteome</keyword>
<dbReference type="EMBL" id="SNZE01000026">
    <property type="protein sequence ID" value="TDR29085.1"/>
    <property type="molecule type" value="Genomic_DNA"/>
</dbReference>
<evidence type="ECO:0000313" key="2">
    <source>
        <dbReference type="EMBL" id="TDR29085.1"/>
    </source>
</evidence>
<dbReference type="InterPro" id="IPR048469">
    <property type="entry name" value="YchJ-like_M"/>
</dbReference>
<accession>A0A4R6Y1A3</accession>